<dbReference type="InterPro" id="IPR016067">
    <property type="entry name" value="S-AdoMet_deCO2ase_core"/>
</dbReference>
<comment type="caution">
    <text evidence="10">The sequence shown here is derived from an EMBL/GenBank/DDBJ whole genome shotgun (WGS) entry which is preliminary data.</text>
</comment>
<evidence type="ECO:0000256" key="4">
    <source>
        <dbReference type="ARBA" id="ARBA00023066"/>
    </source>
</evidence>
<evidence type="ECO:0000256" key="8">
    <source>
        <dbReference type="ARBA" id="ARBA00023270"/>
    </source>
</evidence>
<evidence type="ECO:0000256" key="5">
    <source>
        <dbReference type="ARBA" id="ARBA00023115"/>
    </source>
</evidence>
<sequence length="146" mass="16674">MNAGKLLVLSLNACHLNPLRPITATPEQPVQTVSGLHIVANFSVHDVDKLIDFQPFRTFIEDQIDTLGLCRVGDVYHNFPGGGFTGVVCLTESHLSVHTWPEQRYLTFDVFLSNYLKDNRAVTHRLYDAVRMFFDATVLWEQRLDR</sequence>
<dbReference type="EC" id="4.1.1.50" evidence="10"/>
<evidence type="ECO:0000256" key="7">
    <source>
        <dbReference type="ARBA" id="ARBA00023239"/>
    </source>
</evidence>
<keyword evidence="8" id="KW-0704">Schiff base</keyword>
<dbReference type="Gene3D" id="3.60.90.10">
    <property type="entry name" value="S-adenosylmethionine decarboxylase"/>
    <property type="match status" value="1"/>
</dbReference>
<keyword evidence="7 10" id="KW-0456">Lyase</keyword>
<dbReference type="GO" id="GO:0008295">
    <property type="term" value="P:spermidine biosynthetic process"/>
    <property type="evidence" value="ECO:0007669"/>
    <property type="project" value="UniProtKB-KW"/>
</dbReference>
<keyword evidence="2" id="KW-0210">Decarboxylase</keyword>
<gene>
    <name evidence="10" type="ORF">KK062_26915</name>
</gene>
<dbReference type="PANTHER" id="PTHR33866:SF2">
    <property type="entry name" value="S-ADENOSYLMETHIONINE DECARBOXYLASE PROENZYME"/>
    <property type="match status" value="1"/>
</dbReference>
<dbReference type="AlphaFoldDB" id="A0AAP2E495"/>
<keyword evidence="9" id="KW-0670">Pyruvate</keyword>
<reference evidence="10 11" key="1">
    <citation type="submission" date="2021-05" db="EMBL/GenBank/DDBJ databases">
        <title>A Polyphasic approach of four new species of the genus Ohtaekwangia: Ohtaekwangia histidinii sp. nov., Ohtaekwangia cretensis sp. nov., Ohtaekwangia indiensis sp. nov., Ohtaekwangia reichenbachii sp. nov. from diverse environment.</title>
        <authorList>
            <person name="Octaviana S."/>
        </authorList>
    </citation>
    <scope>NUCLEOTIDE SEQUENCE [LARGE SCALE GENOMIC DNA]</scope>
    <source>
        <strain evidence="10 11">PWU5</strain>
    </source>
</reference>
<evidence type="ECO:0000313" key="10">
    <source>
        <dbReference type="EMBL" id="MBT1711903.1"/>
    </source>
</evidence>
<evidence type="ECO:0000256" key="1">
    <source>
        <dbReference type="ARBA" id="ARBA00001928"/>
    </source>
</evidence>
<dbReference type="GO" id="GO:0005829">
    <property type="term" value="C:cytosol"/>
    <property type="evidence" value="ECO:0007669"/>
    <property type="project" value="TreeGrafter"/>
</dbReference>
<evidence type="ECO:0000256" key="3">
    <source>
        <dbReference type="ARBA" id="ARBA00022813"/>
    </source>
</evidence>
<keyword evidence="11" id="KW-1185">Reference proteome</keyword>
<keyword evidence="6" id="KW-0865">Zymogen</keyword>
<evidence type="ECO:0000256" key="6">
    <source>
        <dbReference type="ARBA" id="ARBA00023145"/>
    </source>
</evidence>
<dbReference type="InterPro" id="IPR003826">
    <property type="entry name" value="AdoMetDC_fam_prok"/>
</dbReference>
<evidence type="ECO:0000256" key="9">
    <source>
        <dbReference type="ARBA" id="ARBA00023317"/>
    </source>
</evidence>
<name>A0AAP2E495_9BACT</name>
<proteinExistence type="predicted"/>
<accession>A0AAP2E495</accession>
<dbReference type="Proteomes" id="UP001319080">
    <property type="component" value="Unassembled WGS sequence"/>
</dbReference>
<protein>
    <submittedName>
        <fullName evidence="10">S-adenosylmethionine decarboxylase</fullName>
        <ecNumber evidence="10">4.1.1.50</ecNumber>
    </submittedName>
</protein>
<organism evidence="10 11">
    <name type="scientific">Dawidia cretensis</name>
    <dbReference type="NCBI Taxonomy" id="2782350"/>
    <lineage>
        <taxon>Bacteria</taxon>
        <taxon>Pseudomonadati</taxon>
        <taxon>Bacteroidota</taxon>
        <taxon>Cytophagia</taxon>
        <taxon>Cytophagales</taxon>
        <taxon>Chryseotaleaceae</taxon>
        <taxon>Dawidia</taxon>
    </lineage>
</organism>
<dbReference type="GO" id="GO:0004014">
    <property type="term" value="F:adenosylmethionine decarboxylase activity"/>
    <property type="evidence" value="ECO:0007669"/>
    <property type="project" value="UniProtKB-EC"/>
</dbReference>
<dbReference type="EMBL" id="JAHESE010000044">
    <property type="protein sequence ID" value="MBT1711903.1"/>
    <property type="molecule type" value="Genomic_DNA"/>
</dbReference>
<keyword evidence="3" id="KW-0068">Autocatalytic cleavage</keyword>
<dbReference type="PANTHER" id="PTHR33866">
    <property type="entry name" value="S-ADENOSYLMETHIONINE DECARBOXYLASE PROENZYME"/>
    <property type="match status" value="1"/>
</dbReference>
<evidence type="ECO:0000256" key="2">
    <source>
        <dbReference type="ARBA" id="ARBA00022793"/>
    </source>
</evidence>
<comment type="cofactor">
    <cofactor evidence="1">
        <name>pyruvate</name>
        <dbReference type="ChEBI" id="CHEBI:15361"/>
    </cofactor>
</comment>
<dbReference type="SUPFAM" id="SSF56276">
    <property type="entry name" value="S-adenosylmethionine decarboxylase"/>
    <property type="match status" value="1"/>
</dbReference>
<dbReference type="Pfam" id="PF02675">
    <property type="entry name" value="AdoMet_dc"/>
    <property type="match status" value="1"/>
</dbReference>
<keyword evidence="4" id="KW-0745">Spermidine biosynthesis</keyword>
<evidence type="ECO:0000313" key="11">
    <source>
        <dbReference type="Proteomes" id="UP001319080"/>
    </source>
</evidence>
<keyword evidence="5" id="KW-0620">Polyamine biosynthesis</keyword>